<reference evidence="2 3" key="1">
    <citation type="journal article" date="1999" name="Nature">
        <title>Sequence and analysis of chromosome 4 of the plant Arabidopsis thaliana.</title>
        <authorList>
            <consortium name="EU"/>
            <consortium name="CSHL and WU Arabidopsis Sequencing Project"/>
            <person name="Mayer K."/>
            <person name="Schuller C."/>
            <person name="Wambutt R."/>
            <person name="Murphy G."/>
            <person name="Volckaert G."/>
            <person name="Pohl T."/>
            <person name="Dusterhoft A."/>
            <person name="Stiekema W."/>
            <person name="Entian K.D."/>
            <person name="Terryn N."/>
            <person name="Harris B."/>
            <person name="Ansorge W."/>
            <person name="Brandt P."/>
            <person name="Grivell L."/>
            <person name="Rieger M."/>
            <person name="Weichselgartner M."/>
            <person name="de Simone V."/>
            <person name="Obermaier B."/>
            <person name="Mache R."/>
            <person name="Muller M."/>
            <person name="Kreis M."/>
            <person name="Delseny M."/>
            <person name="Puigdomenech P."/>
            <person name="Watson M."/>
            <person name="Schmidtheini T."/>
            <person name="Reichert B."/>
            <person name="Portatelle D."/>
            <person name="Perez-Alonso M."/>
            <person name="Boutry M."/>
            <person name="Bancroft I."/>
            <person name="Vos P."/>
            <person name="Hoheisel J."/>
            <person name="Zimmermann W."/>
            <person name="Wedler H."/>
            <person name="Ridley P."/>
            <person name="Langham S.A."/>
            <person name="McCullagh B."/>
            <person name="Bilham L."/>
            <person name="Robben J."/>
            <person name="Van der Schueren J."/>
            <person name="Grymonprez B."/>
            <person name="Chuang Y.J."/>
            <person name="Vandenbussche F."/>
            <person name="Braeken M."/>
            <person name="Weltjens I."/>
            <person name="Voet M."/>
            <person name="Bastiaens I."/>
            <person name="Aert R."/>
            <person name="Defoor E."/>
            <person name="Weitzenegger T."/>
            <person name="Bothe G."/>
            <person name="Ramsperger U."/>
            <person name="Hilbert H."/>
            <person name="Braun M."/>
            <person name="Holzer E."/>
            <person name="Brandt A."/>
            <person name="Peters S."/>
            <person name="van Staveren M."/>
            <person name="Dirske W."/>
            <person name="Mooijman P."/>
            <person name="Klein Lankhorst R."/>
            <person name="Rose M."/>
            <person name="Hauf J."/>
            <person name="Kotter P."/>
            <person name="Berneiser S."/>
            <person name="Hempel S."/>
            <person name="Feldpausch M."/>
            <person name="Lamberth S."/>
            <person name="Van den Daele H."/>
            <person name="De Keyser A."/>
            <person name="Buysshaert C."/>
            <person name="Gielen J."/>
            <person name="Villarroel R."/>
            <person name="De Clercq R."/>
            <person name="Van Montagu M."/>
            <person name="Rogers J."/>
            <person name="Cronin A."/>
            <person name="Quail M."/>
            <person name="Bray-Allen S."/>
            <person name="Clark L."/>
            <person name="Doggett J."/>
            <person name="Hall S."/>
            <person name="Kay M."/>
            <person name="Lennard N."/>
            <person name="McLay K."/>
            <person name="Mayes R."/>
            <person name="Pettett A."/>
            <person name="Rajandream M.A."/>
            <person name="Lyne M."/>
            <person name="Benes V."/>
            <person name="Rechmann S."/>
            <person name="Borkova D."/>
            <person name="Blocker H."/>
            <person name="Scharfe M."/>
            <person name="Grimm M."/>
            <person name="Lohnert T.H."/>
            <person name="Dose S."/>
            <person name="de Haan M."/>
            <person name="Maarse A."/>
            <person name="Schafer M."/>
            <person name="Muller-Auer S."/>
            <person name="Gabel C."/>
            <person name="Fuchs M."/>
            <person name="Fartmann B."/>
            <person name="Granderath K."/>
            <person name="Dauner D."/>
            <person name="Herzl A."/>
            <person name="Neumann S."/>
            <person name="Argiriou A."/>
            <person name="Vitale D."/>
            <person name="Liguori R."/>
            <person name="Piravandi E."/>
            <person name="Massenet O."/>
            <person name="Quigley F."/>
            <person name="Clabauld G."/>
            <person name="Mundlein A."/>
            <person name="Felber R."/>
            <person name="Schnabl S."/>
            <person name="Hiller R."/>
            <person name="Schmidt W."/>
            <person name="Lecharny A."/>
            <person name="Aubourg S."/>
            <person name="Chefdor F."/>
            <person name="Cooke R."/>
            <person name="Berger C."/>
            <person name="Montfort A."/>
            <person name="Casacuberta E."/>
            <person name="Gibbons T."/>
            <person name="Weber N."/>
            <person name="Vandenbol M."/>
            <person name="Bargues M."/>
            <person name="Terol J."/>
            <person name="Torres A."/>
            <person name="Perez-Perez A."/>
            <person name="Purnelle B."/>
            <person name="Bent E."/>
            <person name="Johnson S."/>
            <person name="Tacon D."/>
            <person name="Jesse T."/>
            <person name="Heijnen L."/>
            <person name="Schwarz S."/>
            <person name="Scholler P."/>
            <person name="Heber S."/>
            <person name="Francs P."/>
            <person name="Bielke C."/>
            <person name="Frishman D."/>
            <person name="Haase D."/>
            <person name="Lemcke K."/>
            <person name="Mewes H.W."/>
            <person name="Stocker S."/>
            <person name="Zaccaria P."/>
            <person name="Bevan M."/>
            <person name="Wilson R.K."/>
            <person name="de la Bastide M."/>
            <person name="Habermann K."/>
            <person name="Parnell L."/>
            <person name="Dedhia N."/>
            <person name="Gnoj L."/>
            <person name="Schutz K."/>
            <person name="Huang E."/>
            <person name="Spiegel L."/>
            <person name="Sehkon M."/>
            <person name="Murray J."/>
            <person name="Sheet P."/>
            <person name="Cordes M."/>
            <person name="Abu-Threideh J."/>
            <person name="Stoneking T."/>
            <person name="Kalicki J."/>
            <person name="Graves T."/>
            <person name="Harmon G."/>
            <person name="Edwards J."/>
            <person name="Latreille P."/>
            <person name="Courtney L."/>
            <person name="Cloud J."/>
            <person name="Abbott A."/>
            <person name="Scott K."/>
            <person name="Johnson D."/>
            <person name="Minx P."/>
            <person name="Bentley D."/>
            <person name="Fulton B."/>
            <person name="Miller N."/>
            <person name="Greco T."/>
            <person name="Kemp K."/>
            <person name="Kramer J."/>
            <person name="Fulton L."/>
            <person name="Mardis E."/>
            <person name="Dante M."/>
            <person name="Pepin K."/>
            <person name="Hillier L."/>
            <person name="Nelson J."/>
            <person name="Spieth J."/>
            <person name="Ryan E."/>
            <person name="Andrews S."/>
            <person name="Geisel C."/>
            <person name="Layman D."/>
            <person name="Du H."/>
            <person name="Ali J."/>
            <person name="Berghoff A."/>
            <person name="Jones K."/>
            <person name="Drone K."/>
            <person name="Cotton M."/>
            <person name="Joshu C."/>
            <person name="Antonoiu B."/>
            <person name="Zidanic M."/>
            <person name="Strong C."/>
            <person name="Sun H."/>
            <person name="Lamar B."/>
            <person name="Yordan C."/>
            <person name="Ma P."/>
            <person name="Zhong J."/>
            <person name="Preston R."/>
            <person name="Vil D."/>
            <person name="Shekher M."/>
            <person name="Matero A."/>
            <person name="Shah R."/>
            <person name="Swaby I.K."/>
            <person name="O'Shaughnessy A."/>
            <person name="Rodriguez M."/>
            <person name="Hoffmann J."/>
            <person name="Till S."/>
            <person name="Granat S."/>
            <person name="Shohdy N."/>
            <person name="Hasegawa A."/>
            <person name="Hameed A."/>
            <person name="Lodhi M."/>
            <person name="Johnson A."/>
            <person name="Chen E."/>
            <person name="Marra M."/>
            <person name="Martienssen R."/>
            <person name="McCombie W.R."/>
        </authorList>
    </citation>
    <scope>NUCLEOTIDE SEQUENCE [LARGE SCALE GENOMIC DNA]</scope>
    <source>
        <strain evidence="3">cv. Columbia</strain>
    </source>
</reference>
<evidence type="ECO:0000313" key="1">
    <source>
        <dbReference type="Araport" id="AT4G16915"/>
    </source>
</evidence>
<keyword evidence="3" id="KW-1185">Reference proteome</keyword>
<dbReference type="TAIR" id="AT4G16915"/>
<dbReference type="PaxDb" id="3702-AT4G16915.1"/>
<evidence type="ECO:0000313" key="3">
    <source>
        <dbReference type="Proteomes" id="UP000006548"/>
    </source>
</evidence>
<dbReference type="HOGENOM" id="CLU_1176835_0_0_1"/>
<reference evidence="3" key="2">
    <citation type="journal article" date="2017" name="Plant J.">
        <title>Araport11: a complete reannotation of the Arabidopsis thaliana reference genome.</title>
        <authorList>
            <person name="Cheng C.Y."/>
            <person name="Krishnakumar V."/>
            <person name="Chan A.P."/>
            <person name="Thibaud-Nissen F."/>
            <person name="Schobel S."/>
            <person name="Town C.D."/>
        </authorList>
    </citation>
    <scope>GENOME REANNOTATION</scope>
    <source>
        <strain evidence="3">cv. Columbia</strain>
    </source>
</reference>
<gene>
    <name evidence="1 2" type="ordered locus">At4g16915</name>
</gene>
<name>F4JNB3_ARATH</name>
<dbReference type="Araport" id="AT4G16915"/>
<organism evidence="2 3">
    <name type="scientific">Arabidopsis thaliana</name>
    <name type="common">Mouse-ear cress</name>
    <dbReference type="NCBI Taxonomy" id="3702"/>
    <lineage>
        <taxon>Eukaryota</taxon>
        <taxon>Viridiplantae</taxon>
        <taxon>Streptophyta</taxon>
        <taxon>Embryophyta</taxon>
        <taxon>Tracheophyta</taxon>
        <taxon>Spermatophyta</taxon>
        <taxon>Magnoliopsida</taxon>
        <taxon>eudicotyledons</taxon>
        <taxon>Gunneridae</taxon>
        <taxon>Pentapetalae</taxon>
        <taxon>rosids</taxon>
        <taxon>malvids</taxon>
        <taxon>Brassicales</taxon>
        <taxon>Brassicaceae</taxon>
        <taxon>Camelineae</taxon>
        <taxon>Arabidopsis</taxon>
    </lineage>
</organism>
<dbReference type="Proteomes" id="UP000006548">
    <property type="component" value="Chromosome 4"/>
</dbReference>
<sequence length="236" mass="26754">MKHLKPDFKYSTAQLQVMMPLKSILDLFWCPSGVKISRNSLRFVLSSPHFLNSIPFKYLDTLATSHKSSLPRSYSMSFMFLGITRVVIEFGGCGRKRHGSSDAFNADERIFQRSKTERSKNRVVLLFWTWNHKSFLVVSAPSSAGENGLCEKLRNRLVITSIVMVDPMFIIKQSFKADLNCSGSAVKGVVPIRPYDSWMILHGLEVDQTMSPVESLKALSFTRRIVPYAGYIFGRS</sequence>
<dbReference type="EMBL" id="CP002687">
    <property type="protein sequence ID" value="AEE83822.1"/>
    <property type="molecule type" value="Genomic_DNA"/>
</dbReference>
<dbReference type="RefSeq" id="NP_001154244.1">
    <property type="nucleotide sequence ID" value="NM_001160772.1"/>
</dbReference>
<accession>F4JNB3</accession>
<dbReference type="AlphaFoldDB" id="F4JNB3"/>
<dbReference type="KEGG" id="ath:AT4G16915"/>
<dbReference type="GeneID" id="7922379"/>
<protein>
    <submittedName>
        <fullName evidence="2">Uncharacterized protein</fullName>
    </submittedName>
</protein>
<dbReference type="InParanoid" id="F4JNB3"/>
<proteinExistence type="predicted"/>
<evidence type="ECO:0000313" key="2">
    <source>
        <dbReference type="EMBL" id="AEE83822.1"/>
    </source>
</evidence>